<comment type="caution">
    <text evidence="1">The sequence shown here is derived from an EMBL/GenBank/DDBJ whole genome shotgun (WGS) entry which is preliminary data.</text>
</comment>
<keyword evidence="2" id="KW-1185">Reference proteome</keyword>
<protein>
    <recommendedName>
        <fullName evidence="3">Alpha/beta hydrolase</fullName>
    </recommendedName>
</protein>
<reference evidence="2" key="1">
    <citation type="submission" date="2023-07" db="EMBL/GenBank/DDBJ databases">
        <title>30 novel species of actinomycetes from the DSMZ collection.</title>
        <authorList>
            <person name="Nouioui I."/>
        </authorList>
    </citation>
    <scope>NUCLEOTIDE SEQUENCE [LARGE SCALE GENOMIC DNA]</scope>
    <source>
        <strain evidence="2">DSM 44399</strain>
    </source>
</reference>
<organism evidence="1 2">
    <name type="scientific">Jatrophihabitans lederbergiae</name>
    <dbReference type="NCBI Taxonomy" id="3075547"/>
    <lineage>
        <taxon>Bacteria</taxon>
        <taxon>Bacillati</taxon>
        <taxon>Actinomycetota</taxon>
        <taxon>Actinomycetes</taxon>
        <taxon>Jatrophihabitantales</taxon>
        <taxon>Jatrophihabitantaceae</taxon>
        <taxon>Jatrophihabitans</taxon>
    </lineage>
</organism>
<dbReference type="SUPFAM" id="SSF53474">
    <property type="entry name" value="alpha/beta-Hydrolases"/>
    <property type="match status" value="1"/>
</dbReference>
<dbReference type="InterPro" id="IPR029058">
    <property type="entry name" value="AB_hydrolase_fold"/>
</dbReference>
<dbReference type="RefSeq" id="WP_311424308.1">
    <property type="nucleotide sequence ID" value="NZ_JAVREH010000030.1"/>
</dbReference>
<evidence type="ECO:0008006" key="3">
    <source>
        <dbReference type="Google" id="ProtNLM"/>
    </source>
</evidence>
<dbReference type="Gene3D" id="3.40.50.1820">
    <property type="entry name" value="alpha/beta hydrolase"/>
    <property type="match status" value="1"/>
</dbReference>
<evidence type="ECO:0000313" key="1">
    <source>
        <dbReference type="EMBL" id="MDT0263161.1"/>
    </source>
</evidence>
<dbReference type="Proteomes" id="UP001183176">
    <property type="component" value="Unassembled WGS sequence"/>
</dbReference>
<dbReference type="EMBL" id="JAVREH010000030">
    <property type="protein sequence ID" value="MDT0263161.1"/>
    <property type="molecule type" value="Genomic_DNA"/>
</dbReference>
<proteinExistence type="predicted"/>
<gene>
    <name evidence="1" type="ORF">RM423_17375</name>
</gene>
<accession>A0ABU2JDU4</accession>
<evidence type="ECO:0000313" key="2">
    <source>
        <dbReference type="Proteomes" id="UP001183176"/>
    </source>
</evidence>
<sequence length="179" mass="19491">MDEVQDITAGLEWLRHRRPGVPVITLGFSMGASVVIRHAGLAPAGTAADVVIAVSGPGRWYERGTKPMRRLHYGVETRIGRFVLHRVFKTRIGGGWDPLPVSPVEVAASIRVPTLVVHGDRDPYFGVEHGRMIAAATPGAQLWLEAGMGHAENATSMELLDRIDDWARHAVSVSESMAR</sequence>
<name>A0ABU2JDU4_9ACTN</name>